<feature type="transmembrane region" description="Helical" evidence="2">
    <location>
        <begin position="279"/>
        <end position="296"/>
    </location>
</feature>
<feature type="region of interest" description="Disordered" evidence="1">
    <location>
        <begin position="448"/>
        <end position="526"/>
    </location>
</feature>
<evidence type="ECO:0008006" key="5">
    <source>
        <dbReference type="Google" id="ProtNLM"/>
    </source>
</evidence>
<evidence type="ECO:0000313" key="3">
    <source>
        <dbReference type="EMBL" id="EAL65039.1"/>
    </source>
</evidence>
<keyword evidence="2" id="KW-0472">Membrane</keyword>
<feature type="transmembrane region" description="Helical" evidence="2">
    <location>
        <begin position="316"/>
        <end position="335"/>
    </location>
</feature>
<keyword evidence="2" id="KW-0812">Transmembrane</keyword>
<dbReference type="HOGENOM" id="CLU_518215_0_0_1"/>
<dbReference type="RefSeq" id="XP_638397.1">
    <property type="nucleotide sequence ID" value="XM_633305.1"/>
</dbReference>
<dbReference type="GeneID" id="8624766"/>
<dbReference type="VEuPathDB" id="AmoebaDB:DDB_G0284773"/>
<evidence type="ECO:0000256" key="2">
    <source>
        <dbReference type="SAM" id="Phobius"/>
    </source>
</evidence>
<dbReference type="InParanoid" id="Q54P61"/>
<feature type="transmembrane region" description="Helical" evidence="2">
    <location>
        <begin position="31"/>
        <end position="54"/>
    </location>
</feature>
<dbReference type="PANTHER" id="PTHR23107:SF34">
    <property type="entry name" value="HTH LA-TYPE RNA-BINDING DOMAIN-CONTAINING PROTEIN"/>
    <property type="match status" value="1"/>
</dbReference>
<dbReference type="EMBL" id="AAFI02000071">
    <property type="protein sequence ID" value="EAL65039.1"/>
    <property type="molecule type" value="Genomic_DNA"/>
</dbReference>
<accession>Q54P61</accession>
<feature type="compositionally biased region" description="Low complexity" evidence="1">
    <location>
        <begin position="451"/>
        <end position="467"/>
    </location>
</feature>
<organism evidence="3 4">
    <name type="scientific">Dictyostelium discoideum</name>
    <name type="common">Social amoeba</name>
    <dbReference type="NCBI Taxonomy" id="44689"/>
    <lineage>
        <taxon>Eukaryota</taxon>
        <taxon>Amoebozoa</taxon>
        <taxon>Evosea</taxon>
        <taxon>Eumycetozoa</taxon>
        <taxon>Dictyostelia</taxon>
        <taxon>Dictyosteliales</taxon>
        <taxon>Dictyosteliaceae</taxon>
        <taxon>Dictyostelium</taxon>
    </lineage>
</organism>
<feature type="compositionally biased region" description="Low complexity" evidence="1">
    <location>
        <begin position="475"/>
        <end position="497"/>
    </location>
</feature>
<keyword evidence="4" id="KW-1185">Reference proteome</keyword>
<dbReference type="dictyBase" id="DDB_G0284773"/>
<feature type="transmembrane region" description="Helical" evidence="2">
    <location>
        <begin position="341"/>
        <end position="360"/>
    </location>
</feature>
<feature type="compositionally biased region" description="Acidic residues" evidence="1">
    <location>
        <begin position="508"/>
        <end position="517"/>
    </location>
</feature>
<feature type="transmembrane region" description="Helical" evidence="2">
    <location>
        <begin position="109"/>
        <end position="127"/>
    </location>
</feature>
<dbReference type="STRING" id="44689.Q54P61"/>
<feature type="transmembrane region" description="Helical" evidence="2">
    <location>
        <begin position="372"/>
        <end position="394"/>
    </location>
</feature>
<name>Q54P61_DICDI</name>
<dbReference type="AlphaFoldDB" id="Q54P61"/>
<dbReference type="OMA" id="CTYYLGA"/>
<proteinExistence type="predicted"/>
<dbReference type="Proteomes" id="UP000002195">
    <property type="component" value="Unassembled WGS sequence"/>
</dbReference>
<reference evidence="3 4" key="1">
    <citation type="journal article" date="2005" name="Nature">
        <title>The genome of the social amoeba Dictyostelium discoideum.</title>
        <authorList>
            <consortium name="The Dictyostelium discoideum Sequencing Consortium"/>
            <person name="Eichinger L."/>
            <person name="Pachebat J.A."/>
            <person name="Glockner G."/>
            <person name="Rajandream M.A."/>
            <person name="Sucgang R."/>
            <person name="Berriman M."/>
            <person name="Song J."/>
            <person name="Olsen R."/>
            <person name="Szafranski K."/>
            <person name="Xu Q."/>
            <person name="Tunggal B."/>
            <person name="Kummerfeld S."/>
            <person name="Madera M."/>
            <person name="Konfortov B.A."/>
            <person name="Rivero F."/>
            <person name="Bankier A.T."/>
            <person name="Lehmann R."/>
            <person name="Hamlin N."/>
            <person name="Davies R."/>
            <person name="Gaudet P."/>
            <person name="Fey P."/>
            <person name="Pilcher K."/>
            <person name="Chen G."/>
            <person name="Saunders D."/>
            <person name="Sodergren E."/>
            <person name="Davis P."/>
            <person name="Kerhornou A."/>
            <person name="Nie X."/>
            <person name="Hall N."/>
            <person name="Anjard C."/>
            <person name="Hemphill L."/>
            <person name="Bason N."/>
            <person name="Farbrother P."/>
            <person name="Desany B."/>
            <person name="Just E."/>
            <person name="Morio T."/>
            <person name="Rost R."/>
            <person name="Churcher C."/>
            <person name="Cooper J."/>
            <person name="Haydock S."/>
            <person name="van Driessche N."/>
            <person name="Cronin A."/>
            <person name="Goodhead I."/>
            <person name="Muzny D."/>
            <person name="Mourier T."/>
            <person name="Pain A."/>
            <person name="Lu M."/>
            <person name="Harper D."/>
            <person name="Lindsay R."/>
            <person name="Hauser H."/>
            <person name="James K."/>
            <person name="Quiles M."/>
            <person name="Madan Babu M."/>
            <person name="Saito T."/>
            <person name="Buchrieser C."/>
            <person name="Wardroper A."/>
            <person name="Felder M."/>
            <person name="Thangavelu M."/>
            <person name="Johnson D."/>
            <person name="Knights A."/>
            <person name="Loulseged H."/>
            <person name="Mungall K."/>
            <person name="Oliver K."/>
            <person name="Price C."/>
            <person name="Quail M.A."/>
            <person name="Urushihara H."/>
            <person name="Hernandez J."/>
            <person name="Rabbinowitsch E."/>
            <person name="Steffen D."/>
            <person name="Sanders M."/>
            <person name="Ma J."/>
            <person name="Kohara Y."/>
            <person name="Sharp S."/>
            <person name="Simmonds M."/>
            <person name="Spiegler S."/>
            <person name="Tivey A."/>
            <person name="Sugano S."/>
            <person name="White B."/>
            <person name="Walker D."/>
            <person name="Woodward J."/>
            <person name="Winckler T."/>
            <person name="Tanaka Y."/>
            <person name="Shaulsky G."/>
            <person name="Schleicher M."/>
            <person name="Weinstock G."/>
            <person name="Rosenthal A."/>
            <person name="Cox E.C."/>
            <person name="Chisholm R.L."/>
            <person name="Gibbs R."/>
            <person name="Loomis W.F."/>
            <person name="Platzer M."/>
            <person name="Kay R.R."/>
            <person name="Williams J."/>
            <person name="Dear P.H."/>
            <person name="Noegel A.A."/>
            <person name="Barrell B."/>
            <person name="Kuspa A."/>
        </authorList>
    </citation>
    <scope>NUCLEOTIDE SEQUENCE [LARGE SCALE GENOMIC DNA]</scope>
    <source>
        <strain evidence="3 4">AX4</strain>
    </source>
</reference>
<feature type="transmembrane region" description="Helical" evidence="2">
    <location>
        <begin position="204"/>
        <end position="224"/>
    </location>
</feature>
<dbReference type="PaxDb" id="44689-DDB0186185"/>
<gene>
    <name evidence="3" type="ORF">DDB_G0284773</name>
</gene>
<sequence>MTKEKTIVVEEDEDDEIESVKGPTRSSPFHLLGAFCFITAIIAAVVCCLVSTLIKGISSQTRGYIFFATFATFIVLLFFCLCCTYYLGASREAWETPQHTDVRWNFTNIVAMAGLFVEFVQICSFSFNESFGPYMGSYIFRYFNYTATPYPKGPGFEIAYWVMFVVAFSPYIFVIAIRILIYMYGIKKGADSAAGVVERYQDNIYSVLWFLVNTLYFPVITMMLTGTSCTFSKSDSEEDIISSLSSAGSSLINSTIGSSSSYLPTLDANKDIVCLQGKHVAFLVCTMIALIIYYPAASFAQSQTQNISDIKFKPKVVFVMLQGKFLLGALCVSFGNKQYVVYLITVVVINFFFLVLNVWFQPCLLPWVNRLRTLFFSLSAWASLVLVISHRMYYPAKDVDNRVLPLILLLVGWGIIIAFLVVFFAGYSKFLNRTRDLFNKKFKNQRGTNIQANQQQQQQQQANQQQQQHHHHHQQQQQQQQHQQQQQQQHQQQQQQQPQNNYNIKDDSSDESMEMEDMSGANVRSQ</sequence>
<feature type="transmembrane region" description="Helical" evidence="2">
    <location>
        <begin position="158"/>
        <end position="183"/>
    </location>
</feature>
<comment type="caution">
    <text evidence="3">The sequence shown here is derived from an EMBL/GenBank/DDBJ whole genome shotgun (WGS) entry which is preliminary data.</text>
</comment>
<feature type="transmembrane region" description="Helical" evidence="2">
    <location>
        <begin position="406"/>
        <end position="427"/>
    </location>
</feature>
<dbReference type="eggNOG" id="ENOG502RBW5">
    <property type="taxonomic scope" value="Eukaryota"/>
</dbReference>
<dbReference type="PANTHER" id="PTHR23107">
    <property type="entry name" value="SYNOVIAL SARCOMA ASSOCIATED SS18 PROTEIN"/>
    <property type="match status" value="1"/>
</dbReference>
<evidence type="ECO:0000313" key="4">
    <source>
        <dbReference type="Proteomes" id="UP000002195"/>
    </source>
</evidence>
<keyword evidence="2" id="KW-1133">Transmembrane helix</keyword>
<feature type="transmembrane region" description="Helical" evidence="2">
    <location>
        <begin position="66"/>
        <end position="88"/>
    </location>
</feature>
<protein>
    <recommendedName>
        <fullName evidence="5">Transmembrane protein</fullName>
    </recommendedName>
</protein>
<dbReference type="KEGG" id="ddi:DDB_G0284773"/>
<evidence type="ECO:0000256" key="1">
    <source>
        <dbReference type="SAM" id="MobiDB-lite"/>
    </source>
</evidence>